<keyword evidence="5" id="KW-0539">Nucleus</keyword>
<keyword evidence="3" id="KW-0238">DNA-binding</keyword>
<comment type="caution">
    <text evidence="10">The sequence shown here is derived from an EMBL/GenBank/DDBJ whole genome shotgun (WGS) entry which is preliminary data.</text>
</comment>
<evidence type="ECO:0000256" key="1">
    <source>
        <dbReference type="ARBA" id="ARBA00004123"/>
    </source>
</evidence>
<dbReference type="CDD" id="cd22908">
    <property type="entry name" value="HFD_NFYC-like"/>
    <property type="match status" value="1"/>
</dbReference>
<comment type="similarity">
    <text evidence="7">Belongs to the NFYC/HAP5 subunit family.</text>
</comment>
<comment type="function">
    <text evidence="8">Stimulates the transcription of various genes by recognizing and binding to a CCAAT motif in promoters.</text>
</comment>
<evidence type="ECO:0000259" key="9">
    <source>
        <dbReference type="Pfam" id="PF00808"/>
    </source>
</evidence>
<dbReference type="Pfam" id="PF00808">
    <property type="entry name" value="CBFD_NFYB_HMF"/>
    <property type="match status" value="1"/>
</dbReference>
<dbReference type="AlphaFoldDB" id="A0ABD1CA59"/>
<evidence type="ECO:0000313" key="10">
    <source>
        <dbReference type="EMBL" id="KAL1226066.1"/>
    </source>
</evidence>
<evidence type="ECO:0000256" key="5">
    <source>
        <dbReference type="ARBA" id="ARBA00023242"/>
    </source>
</evidence>
<keyword evidence="2" id="KW-0805">Transcription regulation</keyword>
<dbReference type="PANTHER" id="PTHR10252:SF124">
    <property type="entry name" value="NUCLEAR TRANSCRIPTION FACTOR Y SUBUNIT C-10"/>
    <property type="match status" value="1"/>
</dbReference>
<dbReference type="SUPFAM" id="SSF47113">
    <property type="entry name" value="Histone-fold"/>
    <property type="match status" value="1"/>
</dbReference>
<comment type="subunit">
    <text evidence="6">Heterotrimeric transcription factor composed of three components, NF-YA, NF-YB and NF-YC. NF-YB and NF-YC must interact and dimerize for NF-YA association and DNA binding.</text>
</comment>
<evidence type="ECO:0000256" key="3">
    <source>
        <dbReference type="ARBA" id="ARBA00023125"/>
    </source>
</evidence>
<dbReference type="Gene3D" id="1.10.20.10">
    <property type="entry name" value="Histone, subunit A"/>
    <property type="match status" value="1"/>
</dbReference>
<accession>A0ABD1CA59</accession>
<keyword evidence="4" id="KW-0804">Transcription</keyword>
<dbReference type="InterPro" id="IPR050568">
    <property type="entry name" value="Transcr_DNA_Rep_Reg"/>
</dbReference>
<dbReference type="InterPro" id="IPR009072">
    <property type="entry name" value="Histone-fold"/>
</dbReference>
<feature type="domain" description="Transcription factor CBF/NF-Y/archaeal histone" evidence="9">
    <location>
        <begin position="83"/>
        <end position="146"/>
    </location>
</feature>
<evidence type="ECO:0000256" key="4">
    <source>
        <dbReference type="ARBA" id="ARBA00023163"/>
    </source>
</evidence>
<dbReference type="Proteomes" id="UP001558713">
    <property type="component" value="Unassembled WGS sequence"/>
</dbReference>
<dbReference type="FunFam" id="1.10.20.10:FF:000062">
    <property type="entry name" value="Nuclear transcription factor Y subunit C"/>
    <property type="match status" value="1"/>
</dbReference>
<name>A0ABD1CA59_CARAN</name>
<proteinExistence type="inferred from homology"/>
<evidence type="ECO:0000256" key="8">
    <source>
        <dbReference type="ARBA" id="ARBA00059992"/>
    </source>
</evidence>
<dbReference type="PANTHER" id="PTHR10252">
    <property type="entry name" value="HISTONE-LIKE TRANSCRIPTION FACTOR CCAAT-RELATED"/>
    <property type="match status" value="1"/>
</dbReference>
<dbReference type="GO" id="GO:0005634">
    <property type="term" value="C:nucleus"/>
    <property type="evidence" value="ECO:0007669"/>
    <property type="project" value="UniProtKB-SubCell"/>
</dbReference>
<organism evidence="10 11">
    <name type="scientific">Cardamine amara subsp. amara</name>
    <dbReference type="NCBI Taxonomy" id="228776"/>
    <lineage>
        <taxon>Eukaryota</taxon>
        <taxon>Viridiplantae</taxon>
        <taxon>Streptophyta</taxon>
        <taxon>Embryophyta</taxon>
        <taxon>Tracheophyta</taxon>
        <taxon>Spermatophyta</taxon>
        <taxon>Magnoliopsida</taxon>
        <taxon>eudicotyledons</taxon>
        <taxon>Gunneridae</taxon>
        <taxon>Pentapetalae</taxon>
        <taxon>rosids</taxon>
        <taxon>malvids</taxon>
        <taxon>Brassicales</taxon>
        <taxon>Brassicaceae</taxon>
        <taxon>Cardamineae</taxon>
        <taxon>Cardamine</taxon>
    </lineage>
</organism>
<dbReference type="InterPro" id="IPR003958">
    <property type="entry name" value="CBFA_NFYB_domain"/>
</dbReference>
<dbReference type="GO" id="GO:0003677">
    <property type="term" value="F:DNA binding"/>
    <property type="evidence" value="ECO:0007669"/>
    <property type="project" value="UniProtKB-KW"/>
</dbReference>
<evidence type="ECO:0000313" key="11">
    <source>
        <dbReference type="Proteomes" id="UP001558713"/>
    </source>
</evidence>
<evidence type="ECO:0000256" key="6">
    <source>
        <dbReference type="ARBA" id="ARBA00025911"/>
    </source>
</evidence>
<gene>
    <name evidence="10" type="ORF">V5N11_009166</name>
</gene>
<comment type="subcellular location">
    <subcellularLocation>
        <location evidence="1">Nucleus</location>
    </subcellularLocation>
</comment>
<sequence length="195" mass="22362">MKRPIEANSSLIPDASVKASHIRIEPVEPCSLNMMPTLDQLRPYNPVTSKVEEVSSLETALKVFWDKQRDQLYNFKGFNRKNHLPLTRVRKMLKSDPEVKMLSCDAPAFCSKVCEFFILELTLRAWIHTQSCGRQTIQRCDIFQAVKKSKIYDFLIDLVPFGPHCVTHQGPPPPPENILPDMNIPIDMNQIEQVT</sequence>
<evidence type="ECO:0000256" key="2">
    <source>
        <dbReference type="ARBA" id="ARBA00023015"/>
    </source>
</evidence>
<evidence type="ECO:0000256" key="7">
    <source>
        <dbReference type="ARBA" id="ARBA00038129"/>
    </source>
</evidence>
<keyword evidence="11" id="KW-1185">Reference proteome</keyword>
<dbReference type="EMBL" id="JBANAX010000013">
    <property type="protein sequence ID" value="KAL1226066.1"/>
    <property type="molecule type" value="Genomic_DNA"/>
</dbReference>
<protein>
    <submittedName>
        <fullName evidence="10">Nuclear transcription factor Y subunit C-10</fullName>
    </submittedName>
</protein>
<reference evidence="10 11" key="1">
    <citation type="submission" date="2024-04" db="EMBL/GenBank/DDBJ databases">
        <title>Genome assembly C_amara_ONT_v2.</title>
        <authorList>
            <person name="Yant L."/>
            <person name="Moore C."/>
            <person name="Slenker M."/>
        </authorList>
    </citation>
    <scope>NUCLEOTIDE SEQUENCE [LARGE SCALE GENOMIC DNA]</scope>
    <source>
        <tissue evidence="10">Leaf</tissue>
    </source>
</reference>